<gene>
    <name evidence="2" type="ORF">ATN88_18315</name>
</gene>
<dbReference type="AlphaFoldDB" id="A0A135I8Z2"/>
<feature type="transmembrane region" description="Helical" evidence="1">
    <location>
        <begin position="199"/>
        <end position="219"/>
    </location>
</feature>
<dbReference type="RefSeq" id="WP_067414984.1">
    <property type="nucleotide sequence ID" value="NZ_LNTY01000032.1"/>
</dbReference>
<reference evidence="2 3" key="1">
    <citation type="submission" date="2015-11" db="EMBL/GenBank/DDBJ databases">
        <title>Genomic Taxonomy of the Vibrionaceae.</title>
        <authorList>
            <person name="Gomez-Gil B."/>
            <person name="Enciso-Ibarra J."/>
        </authorList>
    </citation>
    <scope>NUCLEOTIDE SEQUENCE [LARGE SCALE GENOMIC DNA]</scope>
    <source>
        <strain evidence="2 3">CAIM 912</strain>
    </source>
</reference>
<keyword evidence="1" id="KW-0472">Membrane</keyword>
<dbReference type="EMBL" id="LNTY01000032">
    <property type="protein sequence ID" value="KXF81922.1"/>
    <property type="molecule type" value="Genomic_DNA"/>
</dbReference>
<evidence type="ECO:0000313" key="2">
    <source>
        <dbReference type="EMBL" id="KXF81922.1"/>
    </source>
</evidence>
<feature type="transmembrane region" description="Helical" evidence="1">
    <location>
        <begin position="225"/>
        <end position="244"/>
    </location>
</feature>
<name>A0A135I8Z2_9GAMM</name>
<feature type="transmembrane region" description="Helical" evidence="1">
    <location>
        <begin position="60"/>
        <end position="79"/>
    </location>
</feature>
<evidence type="ECO:0000313" key="3">
    <source>
        <dbReference type="Proteomes" id="UP000070529"/>
    </source>
</evidence>
<feature type="transmembrane region" description="Helical" evidence="1">
    <location>
        <begin position="173"/>
        <end position="192"/>
    </location>
</feature>
<proteinExistence type="predicted"/>
<organism evidence="2 3">
    <name type="scientific">Enterovibrio coralii</name>
    <dbReference type="NCBI Taxonomy" id="294935"/>
    <lineage>
        <taxon>Bacteria</taxon>
        <taxon>Pseudomonadati</taxon>
        <taxon>Pseudomonadota</taxon>
        <taxon>Gammaproteobacteria</taxon>
        <taxon>Vibrionales</taxon>
        <taxon>Vibrionaceae</taxon>
        <taxon>Enterovibrio</taxon>
    </lineage>
</organism>
<dbReference type="Proteomes" id="UP000070529">
    <property type="component" value="Unassembled WGS sequence"/>
</dbReference>
<protein>
    <submittedName>
        <fullName evidence="2">Uncharacterized protein</fullName>
    </submittedName>
</protein>
<comment type="caution">
    <text evidence="2">The sequence shown here is derived from an EMBL/GenBank/DDBJ whole genome shotgun (WGS) entry which is preliminary data.</text>
</comment>
<keyword evidence="3" id="KW-1185">Reference proteome</keyword>
<feature type="transmembrane region" description="Helical" evidence="1">
    <location>
        <begin position="145"/>
        <end position="167"/>
    </location>
</feature>
<dbReference type="STRING" id="294935.ATN88_18315"/>
<dbReference type="OrthoDB" id="161727at2"/>
<sequence>MILLLKLTLAPLFVGLASLAGRRWGSGVAGWIAALPIIAGPIVLILTIENGVAFGESAASSAILGILLLTGFCLSYAHMARYFNCVVTLFLSWLITFALIALLSELALSPAVSFTIVIVALYVALKCFPQFDTNQPITSPPKWEILLRMLAVAVLVLVITSSAQLLGPNLSGLLAPFPIASSVLAVFTHRFFGVNAVISLTRAFVSGIFSYAVFFLLLATTLKSFGISAAFVIASLAALIIHAVSGRYLRLIQIPKLGSRAPAGKTEVETSKH</sequence>
<evidence type="ECO:0000256" key="1">
    <source>
        <dbReference type="SAM" id="Phobius"/>
    </source>
</evidence>
<accession>A0A135I8Z2</accession>
<feature type="transmembrane region" description="Helical" evidence="1">
    <location>
        <begin position="91"/>
        <end position="124"/>
    </location>
</feature>
<keyword evidence="1" id="KW-0812">Transmembrane</keyword>
<feature type="transmembrane region" description="Helical" evidence="1">
    <location>
        <begin position="29"/>
        <end position="48"/>
    </location>
</feature>
<keyword evidence="1" id="KW-1133">Transmembrane helix</keyword>